<comment type="caution">
    <text evidence="9">The sequence shown here is derived from an EMBL/GenBank/DDBJ whole genome shotgun (WGS) entry which is preliminary data.</text>
</comment>
<accession>A0AB36K2M9</accession>
<keyword evidence="6" id="KW-0812">Transmembrane</keyword>
<dbReference type="SUPFAM" id="SSF58104">
    <property type="entry name" value="Methyl-accepting chemotaxis protein (MCP) signaling domain"/>
    <property type="match status" value="1"/>
</dbReference>
<dbReference type="GO" id="GO:0007165">
    <property type="term" value="P:signal transduction"/>
    <property type="evidence" value="ECO:0007669"/>
    <property type="project" value="UniProtKB-KW"/>
</dbReference>
<keyword evidence="2 4" id="KW-0807">Transducer</keyword>
<evidence type="ECO:0000256" key="6">
    <source>
        <dbReference type="SAM" id="Phobius"/>
    </source>
</evidence>
<dbReference type="GO" id="GO:0006935">
    <property type="term" value="P:chemotaxis"/>
    <property type="evidence" value="ECO:0007669"/>
    <property type="project" value="UniProtKB-ARBA"/>
</dbReference>
<evidence type="ECO:0000256" key="4">
    <source>
        <dbReference type="PROSITE-ProRule" id="PRU00284"/>
    </source>
</evidence>
<dbReference type="PANTHER" id="PTHR32089">
    <property type="entry name" value="METHYL-ACCEPTING CHEMOTAXIS PROTEIN MCPB"/>
    <property type="match status" value="1"/>
</dbReference>
<dbReference type="InterPro" id="IPR004089">
    <property type="entry name" value="MCPsignal_dom"/>
</dbReference>
<dbReference type="GO" id="GO:0016020">
    <property type="term" value="C:membrane"/>
    <property type="evidence" value="ECO:0007669"/>
    <property type="project" value="UniProtKB-SubCell"/>
</dbReference>
<dbReference type="CDD" id="cd11386">
    <property type="entry name" value="MCP_signal"/>
    <property type="match status" value="1"/>
</dbReference>
<dbReference type="AlphaFoldDB" id="A0AB36K2M9"/>
<proteinExistence type="inferred from homology"/>
<keyword evidence="5" id="KW-0175">Coiled coil</keyword>
<dbReference type="Gene3D" id="3.30.450.20">
    <property type="entry name" value="PAS domain"/>
    <property type="match status" value="1"/>
</dbReference>
<evidence type="ECO:0008006" key="11">
    <source>
        <dbReference type="Google" id="ProtNLM"/>
    </source>
</evidence>
<keyword evidence="6" id="KW-0472">Membrane</keyword>
<feature type="domain" description="Methyl-accepting transducer" evidence="7">
    <location>
        <begin position="494"/>
        <end position="730"/>
    </location>
</feature>
<dbReference type="InterPro" id="IPR003660">
    <property type="entry name" value="HAMP_dom"/>
</dbReference>
<dbReference type="Pfam" id="PF00015">
    <property type="entry name" value="MCPsignal"/>
    <property type="match status" value="1"/>
</dbReference>
<comment type="similarity">
    <text evidence="3">Belongs to the methyl-accepting chemotaxis (MCP) protein family.</text>
</comment>
<feature type="transmembrane region" description="Helical" evidence="6">
    <location>
        <begin position="412"/>
        <end position="434"/>
    </location>
</feature>
<dbReference type="PROSITE" id="PS51257">
    <property type="entry name" value="PROKAR_LIPOPROTEIN"/>
    <property type="match status" value="1"/>
</dbReference>
<feature type="coiled-coil region" evidence="5">
    <location>
        <begin position="694"/>
        <end position="721"/>
    </location>
</feature>
<dbReference type="Gene3D" id="1.10.287.950">
    <property type="entry name" value="Methyl-accepting chemotaxis protein"/>
    <property type="match status" value="1"/>
</dbReference>
<sequence>MKIRNKITIAIVVAAVACVLTIAAILSYRAIDLSTQALDEKVNAQLLSLKAAKQSEVSRYFSSIQDQIKTLSTSTMTSDALAQFDMAYQQISNEALSADGEKGLASYYDNAFKQRYREVNGTDLSKRVYSRLRPVAKQLQLRYLVNNQYPIDKKQAFDKAPDGSIYSEIHAVFHPSFRDYKTTFRYEDIVLINNAGDIVYTVNKDIDFATHLDDNAVAGGVARAYDMAKQSPAGTISFVDFSAYEPAFDRPTAFVSAPVYKNSEPIGVLIFRLSIQRLTDILSNDRQWASSGLGRTGEVFLVGPDAILRSEPRLLDENPTGYFSQVLPQLTQPIRDKIRYQGVAAGVQPISDASINSALNGQTGVMNGKSYAGRAVIAAYGPLDVFGKQWAIVSQMGKNEALSAISALQRDIINITLVTALILALIVSLIAYWLGNSIGRPIVSLTEQIQTIATTKNLSFRVHGRGSYELTQLSYRLNDMFSGFKSVIQQANQVATTLHQTSSTIDRDINNIRDQVDEQAERAAQVATAATQMSTSVGEVAKYAEQASSSSDTISGLTEEGSQVGQSLIDTMHQLQERMEASTEAMQQLAHESQAIETVLDVILTISEQTNLLALNAAIEAARAGEQGRGFAVVADEVRALATRTHGSTEDIKAKVDTLQKGTVTASQGIEQANGSVAQSVQGGVKNNEKLEVINKMVREINDMNTQIATATNQQKQVTNEISQRVNDVAQLANDISAHTQSSEQSAAQLTERANALTKVIGHFKVE</sequence>
<dbReference type="SMART" id="SM00283">
    <property type="entry name" value="MA"/>
    <property type="match status" value="1"/>
</dbReference>
<evidence type="ECO:0000313" key="10">
    <source>
        <dbReference type="Proteomes" id="UP000189021"/>
    </source>
</evidence>
<gene>
    <name evidence="9" type="ORF">BZG00_01960</name>
</gene>
<evidence type="ECO:0000256" key="1">
    <source>
        <dbReference type="ARBA" id="ARBA00004370"/>
    </source>
</evidence>
<dbReference type="FunFam" id="1.10.287.950:FF:000001">
    <property type="entry name" value="Methyl-accepting chemotaxis sensory transducer"/>
    <property type="match status" value="1"/>
</dbReference>
<evidence type="ECO:0000256" key="3">
    <source>
        <dbReference type="ARBA" id="ARBA00029447"/>
    </source>
</evidence>
<feature type="domain" description="HAMP" evidence="8">
    <location>
        <begin position="436"/>
        <end position="489"/>
    </location>
</feature>
<dbReference type="PANTHER" id="PTHR32089:SF120">
    <property type="entry name" value="METHYL-ACCEPTING CHEMOTAXIS PROTEIN TLPQ"/>
    <property type="match status" value="1"/>
</dbReference>
<dbReference type="Proteomes" id="UP000189021">
    <property type="component" value="Unassembled WGS sequence"/>
</dbReference>
<name>A0AB36K2M9_9GAMM</name>
<keyword evidence="6" id="KW-1133">Transmembrane helix</keyword>
<dbReference type="PROSITE" id="PS50111">
    <property type="entry name" value="CHEMOTAXIS_TRANSDUC_2"/>
    <property type="match status" value="1"/>
</dbReference>
<protein>
    <recommendedName>
        <fullName evidence="11">Methyl-accepting chemotaxis protein</fullName>
    </recommendedName>
</protein>
<comment type="subcellular location">
    <subcellularLocation>
        <location evidence="1">Membrane</location>
    </subcellularLocation>
</comment>
<organism evidence="9 10">
    <name type="scientific">Salinivibrio kushneri</name>
    <dbReference type="NCBI Taxonomy" id="1908198"/>
    <lineage>
        <taxon>Bacteria</taxon>
        <taxon>Pseudomonadati</taxon>
        <taxon>Pseudomonadota</taxon>
        <taxon>Gammaproteobacteria</taxon>
        <taxon>Vibrionales</taxon>
        <taxon>Vibrionaceae</taxon>
        <taxon>Salinivibrio</taxon>
    </lineage>
</organism>
<dbReference type="PROSITE" id="PS50885">
    <property type="entry name" value="HAMP"/>
    <property type="match status" value="1"/>
</dbReference>
<keyword evidence="10" id="KW-1185">Reference proteome</keyword>
<reference evidence="9 10" key="1">
    <citation type="journal article" date="2017" name="Genome Announc.">
        <title>Draft Genome Sequences of Salinivibrio proteolyticus, Salinivibrio sharmensis, Salinivibrio siamensis, Salinivibrio costicola subsp. alcaliphilus, Salinivibrio costicola subsp. vallismortis, and 29 New Isolates Belonging to the Genus Salinivibrio.</title>
        <authorList>
            <person name="Lopez-Hermoso C."/>
            <person name="de la Haba R.R."/>
            <person name="Sanchez-Porro C."/>
            <person name="Bayliss S.C."/>
            <person name="Feil E.J."/>
            <person name="Ventosa A."/>
        </authorList>
    </citation>
    <scope>NUCLEOTIDE SEQUENCE [LARGE SCALE GENOMIC DNA]</scope>
    <source>
        <strain evidence="9 10">AL184</strain>
    </source>
</reference>
<evidence type="ECO:0000256" key="5">
    <source>
        <dbReference type="SAM" id="Coils"/>
    </source>
</evidence>
<evidence type="ECO:0000313" key="9">
    <source>
        <dbReference type="EMBL" id="OOE41809.1"/>
    </source>
</evidence>
<evidence type="ECO:0000259" key="7">
    <source>
        <dbReference type="PROSITE" id="PS50111"/>
    </source>
</evidence>
<evidence type="ECO:0000259" key="8">
    <source>
        <dbReference type="PROSITE" id="PS50885"/>
    </source>
</evidence>
<dbReference type="EMBL" id="MUEK01000001">
    <property type="protein sequence ID" value="OOE41809.1"/>
    <property type="molecule type" value="Genomic_DNA"/>
</dbReference>
<evidence type="ECO:0000256" key="2">
    <source>
        <dbReference type="ARBA" id="ARBA00023224"/>
    </source>
</evidence>